<dbReference type="OrthoDB" id="2094445at2759"/>
<keyword evidence="3 4" id="KW-0472">Membrane</keyword>
<dbReference type="GO" id="GO:0015986">
    <property type="term" value="P:proton motive force-driven ATP synthesis"/>
    <property type="evidence" value="ECO:0007669"/>
    <property type="project" value="TreeGrafter"/>
</dbReference>
<dbReference type="GeneID" id="63744502"/>
<dbReference type="InterPro" id="IPR021278">
    <property type="entry name" value="ATP19"/>
</dbReference>
<dbReference type="GO" id="GO:0031966">
    <property type="term" value="C:mitochondrial membrane"/>
    <property type="evidence" value="ECO:0007669"/>
    <property type="project" value="UniProtKB-SubCell"/>
</dbReference>
<protein>
    <recommendedName>
        <fullName evidence="7">ATP synthase subunit K, mitochondrial</fullName>
    </recommendedName>
</protein>
<dbReference type="RefSeq" id="XP_040686880.1">
    <property type="nucleotide sequence ID" value="XM_040828654.1"/>
</dbReference>
<dbReference type="VEuPathDB" id="FungiDB:ASPWEDRAFT_116393"/>
<sequence length="74" mass="7848">MVVYYEIAGKKIGSHVLSMATLGTIFTGSFLATRGGGAQKKEQGPPINASSKEEGDFITEFLKTADSGDKKAQH</sequence>
<dbReference type="Proteomes" id="UP000184383">
    <property type="component" value="Unassembled WGS sequence"/>
</dbReference>
<evidence type="ECO:0000313" key="5">
    <source>
        <dbReference type="EMBL" id="OJJ33203.1"/>
    </source>
</evidence>
<name>A0A1L9REA8_ASPWE</name>
<evidence type="ECO:0000256" key="3">
    <source>
        <dbReference type="ARBA" id="ARBA00023136"/>
    </source>
</evidence>
<evidence type="ECO:0000313" key="6">
    <source>
        <dbReference type="Proteomes" id="UP000184383"/>
    </source>
</evidence>
<evidence type="ECO:0008006" key="7">
    <source>
        <dbReference type="Google" id="ProtNLM"/>
    </source>
</evidence>
<dbReference type="STRING" id="1073089.A0A1L9REA8"/>
<proteinExistence type="predicted"/>
<comment type="subcellular location">
    <subcellularLocation>
        <location evidence="1">Mitochondrion membrane</location>
    </subcellularLocation>
</comment>
<keyword evidence="4" id="KW-0812">Transmembrane</keyword>
<dbReference type="AlphaFoldDB" id="A0A1L9REA8"/>
<dbReference type="EMBL" id="KV878214">
    <property type="protein sequence ID" value="OJJ33203.1"/>
    <property type="molecule type" value="Genomic_DNA"/>
</dbReference>
<gene>
    <name evidence="5" type="ORF">ASPWEDRAFT_116393</name>
</gene>
<keyword evidence="4" id="KW-1133">Transmembrane helix</keyword>
<keyword evidence="2" id="KW-0496">Mitochondrion</keyword>
<dbReference type="PANTHER" id="PTHR28074:SF1">
    <property type="entry name" value="ATP SYNTHASE SUBUNIT K, MITOCHONDRIAL"/>
    <property type="match status" value="1"/>
</dbReference>
<evidence type="ECO:0000256" key="4">
    <source>
        <dbReference type="SAM" id="Phobius"/>
    </source>
</evidence>
<evidence type="ECO:0000256" key="2">
    <source>
        <dbReference type="ARBA" id="ARBA00023128"/>
    </source>
</evidence>
<accession>A0A1L9REA8</accession>
<organism evidence="5 6">
    <name type="scientific">Aspergillus wentii DTO 134E9</name>
    <dbReference type="NCBI Taxonomy" id="1073089"/>
    <lineage>
        <taxon>Eukaryota</taxon>
        <taxon>Fungi</taxon>
        <taxon>Dikarya</taxon>
        <taxon>Ascomycota</taxon>
        <taxon>Pezizomycotina</taxon>
        <taxon>Eurotiomycetes</taxon>
        <taxon>Eurotiomycetidae</taxon>
        <taxon>Eurotiales</taxon>
        <taxon>Aspergillaceae</taxon>
        <taxon>Aspergillus</taxon>
        <taxon>Aspergillus subgen. Cremei</taxon>
    </lineage>
</organism>
<evidence type="ECO:0000256" key="1">
    <source>
        <dbReference type="ARBA" id="ARBA00004325"/>
    </source>
</evidence>
<dbReference type="Pfam" id="PF11022">
    <property type="entry name" value="ATP19"/>
    <property type="match status" value="1"/>
</dbReference>
<reference evidence="6" key="1">
    <citation type="journal article" date="2017" name="Genome Biol.">
        <title>Comparative genomics reveals high biological diversity and specific adaptations in the industrially and medically important fungal genus Aspergillus.</title>
        <authorList>
            <person name="de Vries R.P."/>
            <person name="Riley R."/>
            <person name="Wiebenga A."/>
            <person name="Aguilar-Osorio G."/>
            <person name="Amillis S."/>
            <person name="Uchima C.A."/>
            <person name="Anderluh G."/>
            <person name="Asadollahi M."/>
            <person name="Askin M."/>
            <person name="Barry K."/>
            <person name="Battaglia E."/>
            <person name="Bayram O."/>
            <person name="Benocci T."/>
            <person name="Braus-Stromeyer S.A."/>
            <person name="Caldana C."/>
            <person name="Canovas D."/>
            <person name="Cerqueira G.C."/>
            <person name="Chen F."/>
            <person name="Chen W."/>
            <person name="Choi C."/>
            <person name="Clum A."/>
            <person name="Dos Santos R.A."/>
            <person name="Damasio A.R."/>
            <person name="Diallinas G."/>
            <person name="Emri T."/>
            <person name="Fekete E."/>
            <person name="Flipphi M."/>
            <person name="Freyberg S."/>
            <person name="Gallo A."/>
            <person name="Gournas C."/>
            <person name="Habgood R."/>
            <person name="Hainaut M."/>
            <person name="Harispe M.L."/>
            <person name="Henrissat B."/>
            <person name="Hilden K.S."/>
            <person name="Hope R."/>
            <person name="Hossain A."/>
            <person name="Karabika E."/>
            <person name="Karaffa L."/>
            <person name="Karanyi Z."/>
            <person name="Krasevec N."/>
            <person name="Kuo A."/>
            <person name="Kusch H."/>
            <person name="LaButti K."/>
            <person name="Lagendijk E.L."/>
            <person name="Lapidus A."/>
            <person name="Levasseur A."/>
            <person name="Lindquist E."/>
            <person name="Lipzen A."/>
            <person name="Logrieco A.F."/>
            <person name="MacCabe A."/>
            <person name="Maekelae M.R."/>
            <person name="Malavazi I."/>
            <person name="Melin P."/>
            <person name="Meyer V."/>
            <person name="Mielnichuk N."/>
            <person name="Miskei M."/>
            <person name="Molnar A.P."/>
            <person name="Mule G."/>
            <person name="Ngan C.Y."/>
            <person name="Orejas M."/>
            <person name="Orosz E."/>
            <person name="Ouedraogo J.P."/>
            <person name="Overkamp K.M."/>
            <person name="Park H.-S."/>
            <person name="Perrone G."/>
            <person name="Piumi F."/>
            <person name="Punt P.J."/>
            <person name="Ram A.F."/>
            <person name="Ramon A."/>
            <person name="Rauscher S."/>
            <person name="Record E."/>
            <person name="Riano-Pachon D.M."/>
            <person name="Robert V."/>
            <person name="Roehrig J."/>
            <person name="Ruller R."/>
            <person name="Salamov A."/>
            <person name="Salih N.S."/>
            <person name="Samson R.A."/>
            <person name="Sandor E."/>
            <person name="Sanguinetti M."/>
            <person name="Schuetze T."/>
            <person name="Sepcic K."/>
            <person name="Shelest E."/>
            <person name="Sherlock G."/>
            <person name="Sophianopoulou V."/>
            <person name="Squina F.M."/>
            <person name="Sun H."/>
            <person name="Susca A."/>
            <person name="Todd R.B."/>
            <person name="Tsang A."/>
            <person name="Unkles S.E."/>
            <person name="van de Wiele N."/>
            <person name="van Rossen-Uffink D."/>
            <person name="Oliveira J.V."/>
            <person name="Vesth T.C."/>
            <person name="Visser J."/>
            <person name="Yu J.-H."/>
            <person name="Zhou M."/>
            <person name="Andersen M.R."/>
            <person name="Archer D.B."/>
            <person name="Baker S.E."/>
            <person name="Benoit I."/>
            <person name="Brakhage A.A."/>
            <person name="Braus G.H."/>
            <person name="Fischer R."/>
            <person name="Frisvad J.C."/>
            <person name="Goldman G.H."/>
            <person name="Houbraken J."/>
            <person name="Oakley B."/>
            <person name="Pocsi I."/>
            <person name="Scazzocchio C."/>
            <person name="Seiboth B."/>
            <person name="vanKuyk P.A."/>
            <person name="Wortman J."/>
            <person name="Dyer P.S."/>
            <person name="Grigoriev I.V."/>
        </authorList>
    </citation>
    <scope>NUCLEOTIDE SEQUENCE [LARGE SCALE GENOMIC DNA]</scope>
    <source>
        <strain evidence="6">DTO 134E9</strain>
    </source>
</reference>
<dbReference type="PANTHER" id="PTHR28074">
    <property type="entry name" value="ATP SYNTHASE SUBUNIT K, MITOCHONDRIAL"/>
    <property type="match status" value="1"/>
</dbReference>
<keyword evidence="6" id="KW-1185">Reference proteome</keyword>
<feature type="transmembrane region" description="Helical" evidence="4">
    <location>
        <begin position="12"/>
        <end position="32"/>
    </location>
</feature>